<evidence type="ECO:0000256" key="11">
    <source>
        <dbReference type="HAMAP-Rule" id="MF_01487"/>
    </source>
</evidence>
<dbReference type="GO" id="GO:0005524">
    <property type="term" value="F:ATP binding"/>
    <property type="evidence" value="ECO:0007669"/>
    <property type="project" value="UniProtKB-UniRule"/>
</dbReference>
<dbReference type="GO" id="GO:0043139">
    <property type="term" value="F:5'-3' DNA helicase activity"/>
    <property type="evidence" value="ECO:0007669"/>
    <property type="project" value="UniProtKB-UniRule"/>
</dbReference>
<keyword evidence="7 11" id="KW-0067">ATP-binding</keyword>
<dbReference type="Gene3D" id="3.40.50.300">
    <property type="entry name" value="P-loop containing nucleotide triphosphate hydrolases"/>
    <property type="match status" value="3"/>
</dbReference>
<comment type="miscellaneous">
    <text evidence="11">In the RecBCD complex, RecB has a slow 3'-5' helicase, an exonuclease activity and loads RecA onto ssDNA, RecD has a fast 5'-3' helicase activity, while RecC stimulates the ATPase and processivity of the RecB helicase and contributes to recognition of the Chi site.</text>
</comment>
<dbReference type="PANTHER" id="PTHR43788:SF6">
    <property type="entry name" value="DNA HELICASE B"/>
    <property type="match status" value="1"/>
</dbReference>
<dbReference type="GO" id="GO:0003677">
    <property type="term" value="F:DNA binding"/>
    <property type="evidence" value="ECO:0007669"/>
    <property type="project" value="UniProtKB-UniRule"/>
</dbReference>
<dbReference type="GO" id="GO:0016887">
    <property type="term" value="F:ATP hydrolysis activity"/>
    <property type="evidence" value="ECO:0007669"/>
    <property type="project" value="RHEA"/>
</dbReference>
<keyword evidence="9 11" id="KW-0234">DNA repair</keyword>
<keyword evidence="10 11" id="KW-0413">Isomerase</keyword>
<dbReference type="InterPro" id="IPR027785">
    <property type="entry name" value="UvrD-like_helicase_C"/>
</dbReference>
<evidence type="ECO:0000256" key="8">
    <source>
        <dbReference type="ARBA" id="ARBA00023125"/>
    </source>
</evidence>
<keyword evidence="6 11" id="KW-0269">Exonuclease</keyword>
<dbReference type="InterPro" id="IPR027417">
    <property type="entry name" value="P-loop_NTPase"/>
</dbReference>
<comment type="catalytic activity">
    <reaction evidence="11">
        <text>ATP + H2O = ADP + phosphate + H(+)</text>
        <dbReference type="Rhea" id="RHEA:13065"/>
        <dbReference type="ChEBI" id="CHEBI:15377"/>
        <dbReference type="ChEBI" id="CHEBI:15378"/>
        <dbReference type="ChEBI" id="CHEBI:30616"/>
        <dbReference type="ChEBI" id="CHEBI:43474"/>
        <dbReference type="ChEBI" id="CHEBI:456216"/>
        <dbReference type="EC" id="5.6.2.3"/>
    </reaction>
</comment>
<evidence type="ECO:0000256" key="2">
    <source>
        <dbReference type="ARBA" id="ARBA00022741"/>
    </source>
</evidence>
<dbReference type="RefSeq" id="WP_094764971.1">
    <property type="nucleotide sequence ID" value="NZ_FUKQ01000035.1"/>
</dbReference>
<dbReference type="EC" id="5.6.2.3" evidence="11"/>
<evidence type="ECO:0000256" key="6">
    <source>
        <dbReference type="ARBA" id="ARBA00022839"/>
    </source>
</evidence>
<feature type="domain" description="UvrD-like helicase C-terminal" evidence="12">
    <location>
        <begin position="537"/>
        <end position="584"/>
    </location>
</feature>
<dbReference type="InterPro" id="IPR041851">
    <property type="entry name" value="RecD_N_sf"/>
</dbReference>
<dbReference type="STRING" id="1255658.FM114_09920"/>
<comment type="subunit">
    <text evidence="11">Heterotrimer of RecB, RecC and RecD. All subunits contribute to DNA-binding.</text>
</comment>
<keyword evidence="5 11" id="KW-0347">Helicase</keyword>
<protein>
    <recommendedName>
        <fullName evidence="11">RecBCD enzyme subunit RecD</fullName>
        <ecNumber evidence="11">5.6.2.3</ecNumber>
    </recommendedName>
    <alternativeName>
        <fullName evidence="11">DNA 5'-3' helicase subunit RecD</fullName>
    </alternativeName>
    <alternativeName>
        <fullName evidence="11">Exonuclease V subunit RecD</fullName>
        <shortName evidence="11">ExoV subunit RecD</shortName>
    </alternativeName>
    <alternativeName>
        <fullName evidence="11">Helicase/nuclease RecBCD subunit RecD</fullName>
    </alternativeName>
</protein>
<dbReference type="OrthoDB" id="9763659at2"/>
<keyword evidence="2 11" id="KW-0547">Nucleotide-binding</keyword>
<dbReference type="Pfam" id="PF13604">
    <property type="entry name" value="AAA_30"/>
    <property type="match status" value="1"/>
</dbReference>
<evidence type="ECO:0000313" key="14">
    <source>
        <dbReference type="EMBL" id="SJN36103.1"/>
    </source>
</evidence>
<dbReference type="InterPro" id="IPR050534">
    <property type="entry name" value="Coronavir_polyprotein_1ab"/>
</dbReference>
<dbReference type="AlphaFoldDB" id="A0A1R4JWI0"/>
<dbReference type="Proteomes" id="UP000188342">
    <property type="component" value="Unassembled WGS sequence"/>
</dbReference>
<evidence type="ECO:0000313" key="15">
    <source>
        <dbReference type="Proteomes" id="UP000188342"/>
    </source>
</evidence>
<keyword evidence="15" id="KW-1185">Reference proteome</keyword>
<dbReference type="CDD" id="cd18809">
    <property type="entry name" value="SF1_C_RecD"/>
    <property type="match status" value="1"/>
</dbReference>
<evidence type="ECO:0000256" key="5">
    <source>
        <dbReference type="ARBA" id="ARBA00022806"/>
    </source>
</evidence>
<keyword evidence="3 11" id="KW-0227">DNA damage</keyword>
<dbReference type="Gene3D" id="1.10.10.1020">
    <property type="entry name" value="RecBCD complex, subunit RecD, N-terminal domain"/>
    <property type="match status" value="1"/>
</dbReference>
<evidence type="ECO:0000256" key="1">
    <source>
        <dbReference type="ARBA" id="ARBA00022722"/>
    </source>
</evidence>
<feature type="domain" description="RecBCD enzyme subunit RecD N-terminal" evidence="13">
    <location>
        <begin position="21"/>
        <end position="133"/>
    </location>
</feature>
<evidence type="ECO:0000259" key="12">
    <source>
        <dbReference type="Pfam" id="PF13538"/>
    </source>
</evidence>
<keyword evidence="8 11" id="KW-0238">DNA-binding</keyword>
<dbReference type="GO" id="GO:0009338">
    <property type="term" value="C:exodeoxyribonuclease V complex"/>
    <property type="evidence" value="ECO:0007669"/>
    <property type="project" value="InterPro"/>
</dbReference>
<dbReference type="GO" id="GO:0000724">
    <property type="term" value="P:double-strand break repair via homologous recombination"/>
    <property type="evidence" value="ECO:0007669"/>
    <property type="project" value="UniProtKB-UniRule"/>
</dbReference>
<dbReference type="Pfam" id="PF13538">
    <property type="entry name" value="UvrD_C_2"/>
    <property type="match status" value="1"/>
</dbReference>
<evidence type="ECO:0000256" key="9">
    <source>
        <dbReference type="ARBA" id="ARBA00023204"/>
    </source>
</evidence>
<sequence length="608" mass="65142">MARLEKVVSADGLLEEFNLAGVLLAPDVHVAQTLGRLCGETDQQVLLAAALTVRALRLGSVCLDLDGLRERVVEQMLDPALDLARDPETDVDALPWPDPPQWLERLCQSTLVAHGFDIGINERPLRLADDLLYLERYWAEECTVRKRLDERAAQPVPAVDPEQLEHVLGALFDGHGLDAGEADFQREAARHAALEWTSVVAGGPGTGKTTTVAKLLAVLQATSGTDLRIALAAPSGKASARLQQAVDQALAELPAGMRRPRIASASTLHKLLDARGPGRGFGRGPANPLPHQVVVVDEMSMVSLPMMARLLESLRPDTRLVLVGDPNQLTSVDAGAVLADLVRAAALPDACRRHRGSVTVLTHTWRFGRGIADLAEAIRTGQTETALGLLAAGGDVSLVNTHAGGLRLEDLPEVHQQVLHAGQGVHRAAVHGDVAAALESLDEHRLLCAHREGRWGVTRWGRMVEDALRREVEGYGSGGEWYLGRPLLVTQNLRDLELSNGDSGVVVNTTGGVRAAIGSAHQSRIFSPFLLDAVTSLHAMTVHKAQGSQFRHVTVVLPPAESSLLTRELLYTAVTRASHGVRLVGEAEAVRKAIDSPAVRASGLGRGW</sequence>
<dbReference type="HAMAP" id="MF_01487">
    <property type="entry name" value="RecD"/>
    <property type="match status" value="1"/>
</dbReference>
<proteinExistence type="inferred from homology"/>
<gene>
    <name evidence="11" type="primary">recD</name>
    <name evidence="14" type="ORF">FM114_09920</name>
</gene>
<dbReference type="CDD" id="cd17933">
    <property type="entry name" value="DEXSc_RecD-like"/>
    <property type="match status" value="1"/>
</dbReference>
<reference evidence="14 15" key="1">
    <citation type="submission" date="2017-02" db="EMBL/GenBank/DDBJ databases">
        <authorList>
            <person name="Peterson S.W."/>
        </authorList>
    </citation>
    <scope>NUCLEOTIDE SEQUENCE [LARGE SCALE GENOMIC DNA]</scope>
    <source>
        <strain evidence="14 15">LSP_Lj1</strain>
    </source>
</reference>
<evidence type="ECO:0000256" key="7">
    <source>
        <dbReference type="ARBA" id="ARBA00022840"/>
    </source>
</evidence>
<evidence type="ECO:0000256" key="10">
    <source>
        <dbReference type="ARBA" id="ARBA00023235"/>
    </source>
</evidence>
<keyword evidence="1 11" id="KW-0540">Nuclease</keyword>
<dbReference type="GO" id="GO:0017116">
    <property type="term" value="F:single-stranded DNA helicase activity"/>
    <property type="evidence" value="ECO:0007669"/>
    <property type="project" value="TreeGrafter"/>
</dbReference>
<dbReference type="PANTHER" id="PTHR43788">
    <property type="entry name" value="DNA2/NAM7 HELICASE FAMILY MEMBER"/>
    <property type="match status" value="1"/>
</dbReference>
<dbReference type="InterPro" id="IPR049550">
    <property type="entry name" value="RecD_N"/>
</dbReference>
<evidence type="ECO:0000256" key="4">
    <source>
        <dbReference type="ARBA" id="ARBA00022801"/>
    </source>
</evidence>
<dbReference type="Pfam" id="PF21185">
    <property type="entry name" value="RecD_N"/>
    <property type="match status" value="1"/>
</dbReference>
<dbReference type="SUPFAM" id="SSF52540">
    <property type="entry name" value="P-loop containing nucleoside triphosphate hydrolases"/>
    <property type="match status" value="2"/>
</dbReference>
<evidence type="ECO:0000259" key="13">
    <source>
        <dbReference type="Pfam" id="PF21185"/>
    </source>
</evidence>
<accession>A0A1R4JWI0</accession>
<keyword evidence="4 11" id="KW-0378">Hydrolase</keyword>
<dbReference type="GO" id="GO:0008854">
    <property type="term" value="F:exodeoxyribonuclease V activity"/>
    <property type="evidence" value="ECO:0007669"/>
    <property type="project" value="InterPro"/>
</dbReference>
<comment type="function">
    <text evidence="11">A helicase/nuclease that prepares dsDNA breaks (DSB) for recombinational DNA repair. Binds to DSBs and unwinds DNA via a highly rapid and processive ATP-dependent bidirectional helicase activity. Unwinds dsDNA until it encounters a Chi (crossover hotspot instigator) sequence from the 3' direction. Cuts ssDNA a few nucleotides 3' to the Chi site. The properties and activities of the enzyme are changed at Chi. The Chi-altered holoenzyme produces a long 3'-ssDNA overhang and facilitates RecA-binding to the ssDNA for homologous DNA recombination and repair. Holoenzyme degrades any linearized DNA that is unable to undergo homologous recombination. In the holoenzyme this subunit has ssDNA-dependent ATPase and 5'-3' helicase activity. When added to pre-assembled RecBC greatly stimulates nuclease activity and augments holoenzyme processivity. Negatively regulates the RecA-loading ability of RecBCD.</text>
</comment>
<dbReference type="NCBIfam" id="TIGR01447">
    <property type="entry name" value="recD"/>
    <property type="match status" value="1"/>
</dbReference>
<comment type="similarity">
    <text evidence="11">Belongs to the RecD family.</text>
</comment>
<dbReference type="InterPro" id="IPR006344">
    <property type="entry name" value="RecD"/>
</dbReference>
<evidence type="ECO:0000256" key="3">
    <source>
        <dbReference type="ARBA" id="ARBA00022763"/>
    </source>
</evidence>
<dbReference type="EMBL" id="FUKQ01000035">
    <property type="protein sequence ID" value="SJN36103.1"/>
    <property type="molecule type" value="Genomic_DNA"/>
</dbReference>
<name>A0A1R4JWI0_9ACTN</name>
<feature type="binding site" evidence="11">
    <location>
        <begin position="202"/>
        <end position="209"/>
    </location>
    <ligand>
        <name>ATP</name>
        <dbReference type="ChEBI" id="CHEBI:30616"/>
    </ligand>
</feature>
<organism evidence="14 15">
    <name type="scientific">Luteococcus japonicus LSP_Lj1</name>
    <dbReference type="NCBI Taxonomy" id="1255658"/>
    <lineage>
        <taxon>Bacteria</taxon>
        <taxon>Bacillati</taxon>
        <taxon>Actinomycetota</taxon>
        <taxon>Actinomycetes</taxon>
        <taxon>Propionibacteriales</taxon>
        <taxon>Propionibacteriaceae</taxon>
        <taxon>Luteococcus</taxon>
    </lineage>
</organism>